<evidence type="ECO:0000313" key="3">
    <source>
        <dbReference type="Proteomes" id="UP000595498"/>
    </source>
</evidence>
<evidence type="ECO:0008006" key="4">
    <source>
        <dbReference type="Google" id="ProtNLM"/>
    </source>
</evidence>
<reference evidence="2 3" key="1">
    <citation type="submission" date="2021-01" db="EMBL/GenBank/DDBJ databases">
        <title>FDA dAtabase for Regulatory Grade micrObial Sequences (FDA-ARGOS): Supporting development and validation of Infectious Disease Dx tests.</title>
        <authorList>
            <person name="Sproer C."/>
            <person name="Gronow S."/>
            <person name="Severitt S."/>
            <person name="Schroder I."/>
            <person name="Tallon L."/>
            <person name="Sadzewicz L."/>
            <person name="Zhao X."/>
            <person name="Boylan J."/>
            <person name="Ott S."/>
            <person name="Bowen H."/>
            <person name="Vavikolanu K."/>
            <person name="Mehta A."/>
            <person name="Aluvathingal J."/>
            <person name="Nadendla S."/>
            <person name="Lowell S."/>
            <person name="Myers T."/>
            <person name="Yan Y."/>
            <person name="Sichtig H."/>
        </authorList>
    </citation>
    <scope>NUCLEOTIDE SEQUENCE [LARGE SCALE GENOMIC DNA]</scope>
    <source>
        <strain evidence="2 3">FDAARGOS_1141</strain>
    </source>
</reference>
<evidence type="ECO:0000313" key="2">
    <source>
        <dbReference type="EMBL" id="QQT54603.1"/>
    </source>
</evidence>
<proteinExistence type="predicted"/>
<keyword evidence="3" id="KW-1185">Reference proteome</keyword>
<accession>A0ABX7CR73</accession>
<name>A0ABX7CR73_SPHMU</name>
<sequence>MKNIEKKVYISPRVETTTVELEQGIAAGSAPDTIHSTDPQESWDNAGDDNRTINW</sequence>
<feature type="region of interest" description="Disordered" evidence="1">
    <location>
        <begin position="27"/>
        <end position="55"/>
    </location>
</feature>
<evidence type="ECO:0000256" key="1">
    <source>
        <dbReference type="SAM" id="MobiDB-lite"/>
    </source>
</evidence>
<dbReference type="EMBL" id="CP068224">
    <property type="protein sequence ID" value="QQT54603.1"/>
    <property type="molecule type" value="Genomic_DNA"/>
</dbReference>
<protein>
    <recommendedName>
        <fullName evidence="4">Toxin PIN</fullName>
    </recommendedName>
</protein>
<gene>
    <name evidence="2" type="ORF">I6I98_04920</name>
</gene>
<dbReference type="Proteomes" id="UP000595498">
    <property type="component" value="Chromosome"/>
</dbReference>
<organism evidence="2 3">
    <name type="scientific">Sphingobacterium multivorum</name>
    <dbReference type="NCBI Taxonomy" id="28454"/>
    <lineage>
        <taxon>Bacteria</taxon>
        <taxon>Pseudomonadati</taxon>
        <taxon>Bacteroidota</taxon>
        <taxon>Sphingobacteriia</taxon>
        <taxon>Sphingobacteriales</taxon>
        <taxon>Sphingobacteriaceae</taxon>
        <taxon>Sphingobacterium</taxon>
    </lineage>
</organism>
<feature type="compositionally biased region" description="Polar residues" evidence="1">
    <location>
        <begin position="34"/>
        <end position="43"/>
    </location>
</feature>